<feature type="transmembrane region" description="Helical" evidence="1">
    <location>
        <begin position="25"/>
        <end position="44"/>
    </location>
</feature>
<keyword evidence="1" id="KW-0812">Transmembrane</keyword>
<comment type="caution">
    <text evidence="2">The sequence shown here is derived from an EMBL/GenBank/DDBJ whole genome shotgun (WGS) entry which is preliminary data.</text>
</comment>
<keyword evidence="3" id="KW-1185">Reference proteome</keyword>
<feature type="transmembrane region" description="Helical" evidence="1">
    <location>
        <begin position="56"/>
        <end position="78"/>
    </location>
</feature>
<gene>
    <name evidence="2" type="ORF">CLV58_101243</name>
</gene>
<evidence type="ECO:0000313" key="2">
    <source>
        <dbReference type="EMBL" id="PRY47177.1"/>
    </source>
</evidence>
<proteinExistence type="predicted"/>
<dbReference type="OrthoDB" id="1523880at2"/>
<evidence type="ECO:0000256" key="1">
    <source>
        <dbReference type="SAM" id="Phobius"/>
    </source>
</evidence>
<accession>A0A2T0TNE8</accession>
<reference evidence="2 3" key="1">
    <citation type="submission" date="2018-03" db="EMBL/GenBank/DDBJ databases">
        <title>Genomic Encyclopedia of Archaeal and Bacterial Type Strains, Phase II (KMG-II): from individual species to whole genera.</title>
        <authorList>
            <person name="Goeker M."/>
        </authorList>
    </citation>
    <scope>NUCLEOTIDE SEQUENCE [LARGE SCALE GENOMIC DNA]</scope>
    <source>
        <strain evidence="2 3">DSM 28354</strain>
    </source>
</reference>
<keyword evidence="1" id="KW-1133">Transmembrane helix</keyword>
<name>A0A2T0TNE8_9BACT</name>
<dbReference type="EMBL" id="PVTE01000001">
    <property type="protein sequence ID" value="PRY47177.1"/>
    <property type="molecule type" value="Genomic_DNA"/>
</dbReference>
<dbReference type="AlphaFoldDB" id="A0A2T0TNE8"/>
<organism evidence="2 3">
    <name type="scientific">Spirosoma oryzae</name>
    <dbReference type="NCBI Taxonomy" id="1469603"/>
    <lineage>
        <taxon>Bacteria</taxon>
        <taxon>Pseudomonadati</taxon>
        <taxon>Bacteroidota</taxon>
        <taxon>Cytophagia</taxon>
        <taxon>Cytophagales</taxon>
        <taxon>Cytophagaceae</taxon>
        <taxon>Spirosoma</taxon>
    </lineage>
</organism>
<protein>
    <recommendedName>
        <fullName evidence="4">ABC-2 type transport system permease protein</fullName>
    </recommendedName>
</protein>
<feature type="transmembrane region" description="Helical" evidence="1">
    <location>
        <begin position="251"/>
        <end position="272"/>
    </location>
</feature>
<evidence type="ECO:0000313" key="3">
    <source>
        <dbReference type="Proteomes" id="UP000238375"/>
    </source>
</evidence>
<feature type="transmembrane region" description="Helical" evidence="1">
    <location>
        <begin position="98"/>
        <end position="128"/>
    </location>
</feature>
<dbReference type="RefSeq" id="WP_106135926.1">
    <property type="nucleotide sequence ID" value="NZ_PVTE01000001.1"/>
</dbReference>
<feature type="transmembrane region" description="Helical" evidence="1">
    <location>
        <begin position="167"/>
        <end position="185"/>
    </location>
</feature>
<keyword evidence="1" id="KW-0472">Membrane</keyword>
<sequence length="277" mass="31653">MNQTFSPSRFGRLLRTYFVENRNALLANVAVLFVVLIAFSSIVYRQYPVSVANSRYNVLFIVGGAAWYIFTVQQVAVLNEKEKAITYLLRPASLIEKWLQLVVVSGLFYLIVCLSLFTIIDSIGVWFVNHRNWKPEELKSIREDYGSLLTIDSYLNWRDIGELPRSFWLSAALIHPASLALALLIRRYTLPLLPVIAFAFVFALTFFNRQLLQGLFSDQVSVSLEIFGNAFVEKINGPWRMVRIPKPAGDIIRYGVGVSAVLLLYVTAFFRLKEREV</sequence>
<dbReference type="Proteomes" id="UP000238375">
    <property type="component" value="Unassembled WGS sequence"/>
</dbReference>
<evidence type="ECO:0008006" key="4">
    <source>
        <dbReference type="Google" id="ProtNLM"/>
    </source>
</evidence>
<feature type="transmembrane region" description="Helical" evidence="1">
    <location>
        <begin position="192"/>
        <end position="212"/>
    </location>
</feature>